<dbReference type="Gene3D" id="3.40.462.20">
    <property type="match status" value="1"/>
</dbReference>
<dbReference type="SUPFAM" id="SSF56176">
    <property type="entry name" value="FAD-binding/transporter-associated domain-like"/>
    <property type="match status" value="1"/>
</dbReference>
<dbReference type="EMBL" id="ML978748">
    <property type="protein sequence ID" value="KAF2084025.1"/>
    <property type="molecule type" value="Genomic_DNA"/>
</dbReference>
<dbReference type="Pfam" id="PF01565">
    <property type="entry name" value="FAD_binding_4"/>
    <property type="match status" value="1"/>
</dbReference>
<keyword evidence="4" id="KW-0274">FAD</keyword>
<dbReference type="InterPro" id="IPR016169">
    <property type="entry name" value="FAD-bd_PCMH_sub2"/>
</dbReference>
<dbReference type="OrthoDB" id="415825at2759"/>
<dbReference type="Gene3D" id="3.30.465.10">
    <property type="match status" value="1"/>
</dbReference>
<sequence>MASKFSDLRNALPSAAILEPGNEGYEASLFRWSASCIKPTAVVVQPNNASEASIALRYAVENNIFPLAFRGGGHSTSGDSSSDSGMVIDLARMRATSVDPEAQTITFGGGCTWEDVNGALWEHRLATVSGTVGDTGVAGLILGGGYGYLTGQCGLALDCLLSCEVVLANGDIVKASKDENADLFWALCGAGTNLGIVTTFTSQAFPQGDSWAGFLGFAAKKETLEKIVEFGNEFKWAARRGRDVIKPLIDLNPVVNTTNVLSYTELNLMFNKQPRGPKDRHLFGGANFTLPLDLADAWDLCSFFWDTTGKPENTNFRHSSIGFKFHPTQKIRQVGLEETAYANRGQYCSICTTVNWTDRELDSEARKLSKMIARYIGDKVGYKGSATRAEKVYGPNAARLRELKLKYNPDCLFRKIIDLSKDSSQ</sequence>
<reference evidence="7" key="1">
    <citation type="journal article" date="2020" name="Stud. Mycol.">
        <title>101 Dothideomycetes genomes: a test case for predicting lifestyles and emergence of pathogens.</title>
        <authorList>
            <person name="Haridas S."/>
            <person name="Albert R."/>
            <person name="Binder M."/>
            <person name="Bloem J."/>
            <person name="Labutti K."/>
            <person name="Salamov A."/>
            <person name="Andreopoulos B."/>
            <person name="Baker S."/>
            <person name="Barry K."/>
            <person name="Bills G."/>
            <person name="Bluhm B."/>
            <person name="Cannon C."/>
            <person name="Castanera R."/>
            <person name="Culley D."/>
            <person name="Daum C."/>
            <person name="Ezra D."/>
            <person name="Gonzalez J."/>
            <person name="Henrissat B."/>
            <person name="Kuo A."/>
            <person name="Liang C."/>
            <person name="Lipzen A."/>
            <person name="Lutzoni F."/>
            <person name="Magnuson J."/>
            <person name="Mondo S."/>
            <person name="Nolan M."/>
            <person name="Ohm R."/>
            <person name="Pangilinan J."/>
            <person name="Park H.-J."/>
            <person name="Ramirez L."/>
            <person name="Alfaro M."/>
            <person name="Sun H."/>
            <person name="Tritt A."/>
            <person name="Yoshinaga Y."/>
            <person name="Zwiers L.-H."/>
            <person name="Turgeon B."/>
            <person name="Goodwin S."/>
            <person name="Spatafora J."/>
            <person name="Crous P."/>
            <person name="Grigoriev I."/>
        </authorList>
    </citation>
    <scope>NUCLEOTIDE SEQUENCE</scope>
    <source>
        <strain evidence="7">CBS 121410</strain>
    </source>
</reference>
<dbReference type="Proteomes" id="UP000799776">
    <property type="component" value="Unassembled WGS sequence"/>
</dbReference>
<name>A0A9P4HLW6_9PEZI</name>
<dbReference type="PROSITE" id="PS51387">
    <property type="entry name" value="FAD_PCMH"/>
    <property type="match status" value="1"/>
</dbReference>
<gene>
    <name evidence="7" type="ORF">K490DRAFT_76135</name>
</gene>
<comment type="cofactor">
    <cofactor evidence="1">
        <name>FAD</name>
        <dbReference type="ChEBI" id="CHEBI:57692"/>
    </cofactor>
</comment>
<dbReference type="InterPro" id="IPR036318">
    <property type="entry name" value="FAD-bd_PCMH-like_sf"/>
</dbReference>
<dbReference type="GO" id="GO:0016491">
    <property type="term" value="F:oxidoreductase activity"/>
    <property type="evidence" value="ECO:0007669"/>
    <property type="project" value="UniProtKB-KW"/>
</dbReference>
<evidence type="ECO:0000256" key="5">
    <source>
        <dbReference type="ARBA" id="ARBA00023002"/>
    </source>
</evidence>
<organism evidence="7 8">
    <name type="scientific">Saccharata proteae CBS 121410</name>
    <dbReference type="NCBI Taxonomy" id="1314787"/>
    <lineage>
        <taxon>Eukaryota</taxon>
        <taxon>Fungi</taxon>
        <taxon>Dikarya</taxon>
        <taxon>Ascomycota</taxon>
        <taxon>Pezizomycotina</taxon>
        <taxon>Dothideomycetes</taxon>
        <taxon>Dothideomycetes incertae sedis</taxon>
        <taxon>Botryosphaeriales</taxon>
        <taxon>Saccharataceae</taxon>
        <taxon>Saccharata</taxon>
    </lineage>
</organism>
<keyword evidence="8" id="KW-1185">Reference proteome</keyword>
<accession>A0A9P4HLW6</accession>
<evidence type="ECO:0000313" key="8">
    <source>
        <dbReference type="Proteomes" id="UP000799776"/>
    </source>
</evidence>
<dbReference type="Gene3D" id="3.30.43.10">
    <property type="entry name" value="Uridine Diphospho-n-acetylenolpyruvylglucosamine Reductase, domain 2"/>
    <property type="match status" value="1"/>
</dbReference>
<comment type="caution">
    <text evidence="7">The sequence shown here is derived from an EMBL/GenBank/DDBJ whole genome shotgun (WGS) entry which is preliminary data.</text>
</comment>
<evidence type="ECO:0000313" key="7">
    <source>
        <dbReference type="EMBL" id="KAF2084025.1"/>
    </source>
</evidence>
<feature type="domain" description="FAD-binding PCMH-type" evidence="6">
    <location>
        <begin position="35"/>
        <end position="207"/>
    </location>
</feature>
<dbReference type="PANTHER" id="PTHR42973">
    <property type="entry name" value="BINDING OXIDOREDUCTASE, PUTATIVE (AFU_ORTHOLOGUE AFUA_1G17690)-RELATED"/>
    <property type="match status" value="1"/>
</dbReference>
<dbReference type="InterPro" id="IPR006094">
    <property type="entry name" value="Oxid_FAD_bind_N"/>
</dbReference>
<evidence type="ECO:0000256" key="4">
    <source>
        <dbReference type="ARBA" id="ARBA00022827"/>
    </source>
</evidence>
<dbReference type="GO" id="GO:0071949">
    <property type="term" value="F:FAD binding"/>
    <property type="evidence" value="ECO:0007669"/>
    <property type="project" value="InterPro"/>
</dbReference>
<evidence type="ECO:0000256" key="1">
    <source>
        <dbReference type="ARBA" id="ARBA00001974"/>
    </source>
</evidence>
<evidence type="ECO:0000256" key="3">
    <source>
        <dbReference type="ARBA" id="ARBA00022630"/>
    </source>
</evidence>
<comment type="similarity">
    <text evidence="2">Belongs to the oxygen-dependent FAD-linked oxidoreductase family.</text>
</comment>
<proteinExistence type="inferred from homology"/>
<keyword evidence="5" id="KW-0560">Oxidoreductase</keyword>
<dbReference type="InterPro" id="IPR016167">
    <property type="entry name" value="FAD-bd_PCMH_sub1"/>
</dbReference>
<dbReference type="PANTHER" id="PTHR42973:SF39">
    <property type="entry name" value="FAD-BINDING PCMH-TYPE DOMAIN-CONTAINING PROTEIN"/>
    <property type="match status" value="1"/>
</dbReference>
<evidence type="ECO:0000259" key="6">
    <source>
        <dbReference type="PROSITE" id="PS51387"/>
    </source>
</evidence>
<dbReference type="InterPro" id="IPR016166">
    <property type="entry name" value="FAD-bd_PCMH"/>
</dbReference>
<protein>
    <submittedName>
        <fullName evidence="7">FAD-binding domain-containing protein</fullName>
    </submittedName>
</protein>
<dbReference type="AlphaFoldDB" id="A0A9P4HLW6"/>
<keyword evidence="3" id="KW-0285">Flavoprotein</keyword>
<evidence type="ECO:0000256" key="2">
    <source>
        <dbReference type="ARBA" id="ARBA00005466"/>
    </source>
</evidence>
<dbReference type="InterPro" id="IPR050416">
    <property type="entry name" value="FAD-linked_Oxidoreductase"/>
</dbReference>